<dbReference type="InterPro" id="IPR050093">
    <property type="entry name" value="ABC_SmlMolc_Importer"/>
</dbReference>
<dbReference type="PROSITE" id="PS50893">
    <property type="entry name" value="ABC_TRANSPORTER_2"/>
    <property type="match status" value="1"/>
</dbReference>
<dbReference type="SMART" id="SM00382">
    <property type="entry name" value="AAA"/>
    <property type="match status" value="1"/>
</dbReference>
<evidence type="ECO:0000259" key="4">
    <source>
        <dbReference type="PROSITE" id="PS50893"/>
    </source>
</evidence>
<dbReference type="Gene3D" id="2.40.50.100">
    <property type="match status" value="1"/>
</dbReference>
<feature type="domain" description="ABC transporter" evidence="4">
    <location>
        <begin position="5"/>
        <end position="235"/>
    </location>
</feature>
<dbReference type="GO" id="GO:0022857">
    <property type="term" value="F:transmembrane transporter activity"/>
    <property type="evidence" value="ECO:0007669"/>
    <property type="project" value="InterPro"/>
</dbReference>
<organism evidence="5 6">
    <name type="scientific">Thalassospira alkalitolerans</name>
    <dbReference type="NCBI Taxonomy" id="1293890"/>
    <lineage>
        <taxon>Bacteria</taxon>
        <taxon>Pseudomonadati</taxon>
        <taxon>Pseudomonadota</taxon>
        <taxon>Alphaproteobacteria</taxon>
        <taxon>Rhodospirillales</taxon>
        <taxon>Thalassospiraceae</taxon>
        <taxon>Thalassospira</taxon>
    </lineage>
</organism>
<evidence type="ECO:0000256" key="1">
    <source>
        <dbReference type="ARBA" id="ARBA00022448"/>
    </source>
</evidence>
<dbReference type="GO" id="GO:0043190">
    <property type="term" value="C:ATP-binding cassette (ABC) transporter complex"/>
    <property type="evidence" value="ECO:0007669"/>
    <property type="project" value="InterPro"/>
</dbReference>
<keyword evidence="2" id="KW-0547">Nucleotide-binding</keyword>
<evidence type="ECO:0000313" key="6">
    <source>
        <dbReference type="Proteomes" id="UP000193396"/>
    </source>
</evidence>
<dbReference type="Pfam" id="PF08402">
    <property type="entry name" value="TOBE_2"/>
    <property type="match status" value="1"/>
</dbReference>
<dbReference type="PANTHER" id="PTHR42781:SF4">
    <property type="entry name" value="SPERMIDINE_PUTRESCINE IMPORT ATP-BINDING PROTEIN POTA"/>
    <property type="match status" value="1"/>
</dbReference>
<dbReference type="InterPro" id="IPR013611">
    <property type="entry name" value="Transp-assoc_OB_typ2"/>
</dbReference>
<dbReference type="SUPFAM" id="SSF50331">
    <property type="entry name" value="MOP-like"/>
    <property type="match status" value="1"/>
</dbReference>
<protein>
    <submittedName>
        <fullName evidence="5">Spermidine/putrescine ABC transporter ATP-binding protein</fullName>
    </submittedName>
</protein>
<keyword evidence="1" id="KW-0813">Transport</keyword>
<dbReference type="AlphaFoldDB" id="A0A1Y2L8K0"/>
<keyword evidence="3 5" id="KW-0067">ATP-binding</keyword>
<dbReference type="InterPro" id="IPR027417">
    <property type="entry name" value="P-loop_NTPase"/>
</dbReference>
<dbReference type="InterPro" id="IPR017871">
    <property type="entry name" value="ABC_transporter-like_CS"/>
</dbReference>
<accession>A0A1Y2L8K0</accession>
<dbReference type="GO" id="GO:0015847">
    <property type="term" value="P:putrescine transport"/>
    <property type="evidence" value="ECO:0007669"/>
    <property type="project" value="UniProtKB-ARBA"/>
</dbReference>
<dbReference type="RefSeq" id="WP_085620873.1">
    <property type="nucleotide sequence ID" value="NZ_CAXBPE010000008.1"/>
</dbReference>
<proteinExistence type="predicted"/>
<name>A0A1Y2L8K0_9PROT</name>
<dbReference type="InterPro" id="IPR003439">
    <property type="entry name" value="ABC_transporter-like_ATP-bd"/>
</dbReference>
<sequence length="372" mass="39984">MTAPVSIRNATKTFGEFTALNDVSLEIEAGEFIVLLGPSGCGKTTLLSLLGGFLSPTRGTIAINGRDMGDVSPSKRPTTTMFQDYALFPHMTLRDNVAFGLKMRKIGKTERHAKACELLDMVGLKASALKKPHELSGGQRQRVALARALAVEPDVLLLDEPLGALDLKLRRQMQDELKAIQKRVGTTFVHVTHDQEEAMAIADRIVVMNAGKIEDVGRPEDIYMRPKTLFAASFMGEVNFIPATLKGRDNGMAEIDSMLGSISLPETILANDALPDQGPMTLAIRPEHFRGVSTGAERMTLGSAKIADGAFFGTHYRAHLAPIAAPDMVITAHMPQSANIEPGTMVELSIDLASIIALPGHPQTPADPATQG</sequence>
<dbReference type="STRING" id="1293890.TALK_19695"/>
<dbReference type="InterPro" id="IPR003593">
    <property type="entry name" value="AAA+_ATPase"/>
</dbReference>
<dbReference type="Proteomes" id="UP000193396">
    <property type="component" value="Unassembled WGS sequence"/>
</dbReference>
<evidence type="ECO:0000256" key="3">
    <source>
        <dbReference type="ARBA" id="ARBA00022840"/>
    </source>
</evidence>
<dbReference type="Pfam" id="PF00005">
    <property type="entry name" value="ABC_tran"/>
    <property type="match status" value="1"/>
</dbReference>
<dbReference type="PROSITE" id="PS00211">
    <property type="entry name" value="ABC_TRANSPORTER_1"/>
    <property type="match status" value="1"/>
</dbReference>
<reference evidence="5 6" key="1">
    <citation type="submission" date="2014-03" db="EMBL/GenBank/DDBJ databases">
        <title>The draft genome sequence of Thalassospira alkalitolerans JCM 18968.</title>
        <authorList>
            <person name="Lai Q."/>
            <person name="Shao Z."/>
        </authorList>
    </citation>
    <scope>NUCLEOTIDE SEQUENCE [LARGE SCALE GENOMIC DNA]</scope>
    <source>
        <strain evidence="5 6">JCM 18968</strain>
    </source>
</reference>
<evidence type="ECO:0000256" key="2">
    <source>
        <dbReference type="ARBA" id="ARBA00022741"/>
    </source>
</evidence>
<dbReference type="EMBL" id="JFKB01000021">
    <property type="protein sequence ID" value="OSQ44075.1"/>
    <property type="molecule type" value="Genomic_DNA"/>
</dbReference>
<dbReference type="GO" id="GO:0005524">
    <property type="term" value="F:ATP binding"/>
    <property type="evidence" value="ECO:0007669"/>
    <property type="project" value="UniProtKB-KW"/>
</dbReference>
<dbReference type="GO" id="GO:0016887">
    <property type="term" value="F:ATP hydrolysis activity"/>
    <property type="evidence" value="ECO:0007669"/>
    <property type="project" value="InterPro"/>
</dbReference>
<gene>
    <name evidence="5" type="ORF">TALK_19695</name>
</gene>
<comment type="caution">
    <text evidence="5">The sequence shown here is derived from an EMBL/GenBank/DDBJ whole genome shotgun (WGS) entry which is preliminary data.</text>
</comment>
<dbReference type="SUPFAM" id="SSF52540">
    <property type="entry name" value="P-loop containing nucleoside triphosphate hydrolases"/>
    <property type="match status" value="1"/>
</dbReference>
<evidence type="ECO:0000313" key="5">
    <source>
        <dbReference type="EMBL" id="OSQ44075.1"/>
    </source>
</evidence>
<keyword evidence="6" id="KW-1185">Reference proteome</keyword>
<dbReference type="FunFam" id="3.40.50.300:FF:000133">
    <property type="entry name" value="Spermidine/putrescine import ATP-binding protein PotA"/>
    <property type="match status" value="1"/>
</dbReference>
<dbReference type="PANTHER" id="PTHR42781">
    <property type="entry name" value="SPERMIDINE/PUTRESCINE IMPORT ATP-BINDING PROTEIN POTA"/>
    <property type="match status" value="1"/>
</dbReference>
<dbReference type="InterPro" id="IPR008995">
    <property type="entry name" value="Mo/tungstate-bd_C_term_dom"/>
</dbReference>
<dbReference type="OrthoDB" id="9802264at2"/>
<dbReference type="Gene3D" id="3.40.50.300">
    <property type="entry name" value="P-loop containing nucleotide triphosphate hydrolases"/>
    <property type="match status" value="1"/>
</dbReference>